<dbReference type="NCBIfam" id="TIGR00550">
    <property type="entry name" value="nadA"/>
    <property type="match status" value="1"/>
</dbReference>
<dbReference type="GO" id="GO:0005829">
    <property type="term" value="C:cytosol"/>
    <property type="evidence" value="ECO:0007669"/>
    <property type="project" value="TreeGrafter"/>
</dbReference>
<evidence type="ECO:0000256" key="1">
    <source>
        <dbReference type="ARBA" id="ARBA00005065"/>
    </source>
</evidence>
<comment type="catalytic activity">
    <reaction evidence="10">
        <text>iminosuccinate + dihydroxyacetone phosphate = quinolinate + phosphate + 2 H2O + H(+)</text>
        <dbReference type="Rhea" id="RHEA:25888"/>
        <dbReference type="ChEBI" id="CHEBI:15377"/>
        <dbReference type="ChEBI" id="CHEBI:15378"/>
        <dbReference type="ChEBI" id="CHEBI:29959"/>
        <dbReference type="ChEBI" id="CHEBI:43474"/>
        <dbReference type="ChEBI" id="CHEBI:57642"/>
        <dbReference type="ChEBI" id="CHEBI:77875"/>
        <dbReference type="EC" id="2.5.1.72"/>
    </reaction>
</comment>
<proteinExistence type="inferred from homology"/>
<feature type="binding site" evidence="10">
    <location>
        <position position="173"/>
    </location>
    <ligand>
        <name>[4Fe-4S] cluster</name>
        <dbReference type="ChEBI" id="CHEBI:49883"/>
    </ligand>
</feature>
<dbReference type="GO" id="GO:0051539">
    <property type="term" value="F:4 iron, 4 sulfur cluster binding"/>
    <property type="evidence" value="ECO:0007669"/>
    <property type="project" value="UniProtKB-KW"/>
</dbReference>
<dbReference type="PANTHER" id="PTHR30573:SF0">
    <property type="entry name" value="QUINOLINATE SYNTHASE, CHLOROPLASTIC"/>
    <property type="match status" value="1"/>
</dbReference>
<comment type="caution">
    <text evidence="11">The sequence shown here is derived from an EMBL/GenBank/DDBJ whole genome shotgun (WGS) entry which is preliminary data.</text>
</comment>
<dbReference type="STRING" id="1334629.MFUL124B02_16350"/>
<reference evidence="12 13" key="1">
    <citation type="submission" date="2016-10" db="EMBL/GenBank/DDBJ databases">
        <authorList>
            <person name="Varghese N."/>
            <person name="Submissions S."/>
        </authorList>
    </citation>
    <scope>NUCLEOTIDE SEQUENCE [LARGE SCALE GENOMIC DNA]</scope>
    <source>
        <strain evidence="12 13">DSM 16525</strain>
    </source>
</reference>
<feature type="binding site" evidence="10">
    <location>
        <position position="87"/>
    </location>
    <ligand>
        <name>[4Fe-4S] cluster</name>
        <dbReference type="ChEBI" id="CHEBI:49883"/>
    </ligand>
</feature>
<evidence type="ECO:0000256" key="10">
    <source>
        <dbReference type="HAMAP-Rule" id="MF_00568"/>
    </source>
</evidence>
<comment type="subcellular location">
    <subcellularLocation>
        <location evidence="10">Cytoplasm</location>
    </subcellularLocation>
</comment>
<keyword evidence="9 10" id="KW-0411">Iron-sulfur</keyword>
<keyword evidence="8 10" id="KW-0408">Iron</keyword>
<evidence type="ECO:0000256" key="3">
    <source>
        <dbReference type="ARBA" id="ARBA00022485"/>
    </source>
</evidence>
<dbReference type="InterPro" id="IPR036094">
    <property type="entry name" value="NadA_sf"/>
</dbReference>
<dbReference type="OrthoDB" id="9801204at2"/>
<feature type="binding site" evidence="10">
    <location>
        <position position="25"/>
    </location>
    <ligand>
        <name>iminosuccinate</name>
        <dbReference type="ChEBI" id="CHEBI:77875"/>
    </ligand>
</feature>
<evidence type="ECO:0000313" key="13">
    <source>
        <dbReference type="Proteomes" id="UP000183760"/>
    </source>
</evidence>
<dbReference type="NCBIfam" id="NF006878">
    <property type="entry name" value="PRK09375.1-2"/>
    <property type="match status" value="1"/>
</dbReference>
<keyword evidence="4 10" id="KW-0963">Cytoplasm</keyword>
<feature type="binding site" evidence="10">
    <location>
        <position position="266"/>
    </location>
    <ligand>
        <name>[4Fe-4S] cluster</name>
        <dbReference type="ChEBI" id="CHEBI:49883"/>
    </ligand>
</feature>
<dbReference type="InterPro" id="IPR003473">
    <property type="entry name" value="NadA"/>
</dbReference>
<dbReference type="HAMAP" id="MF_00568">
    <property type="entry name" value="NadA_type2"/>
    <property type="match status" value="1"/>
</dbReference>
<dbReference type="Proteomes" id="UP000183760">
    <property type="component" value="Unassembled WGS sequence"/>
</dbReference>
<comment type="pathway">
    <text evidence="1 10">Cofactor biosynthesis; NAD(+) biosynthesis; quinolinate from iminoaspartate: step 1/1.</text>
</comment>
<feature type="binding site" evidence="10">
    <location>
        <position position="216"/>
    </location>
    <ligand>
        <name>iminosuccinate</name>
        <dbReference type="ChEBI" id="CHEBI:77875"/>
    </ligand>
</feature>
<dbReference type="UniPathway" id="UPA00253">
    <property type="reaction ID" value="UER00327"/>
</dbReference>
<dbReference type="GO" id="GO:0046872">
    <property type="term" value="F:metal ion binding"/>
    <property type="evidence" value="ECO:0007669"/>
    <property type="project" value="UniProtKB-KW"/>
</dbReference>
<feature type="binding site" evidence="10">
    <location>
        <position position="130"/>
    </location>
    <ligand>
        <name>iminosuccinate</name>
        <dbReference type="ChEBI" id="CHEBI:77875"/>
    </ligand>
</feature>
<keyword evidence="6 10" id="KW-0808">Transferase</keyword>
<evidence type="ECO:0000256" key="8">
    <source>
        <dbReference type="ARBA" id="ARBA00023004"/>
    </source>
</evidence>
<dbReference type="FunFam" id="3.40.50.10800:FF:000003">
    <property type="entry name" value="Quinolinate synthase A"/>
    <property type="match status" value="1"/>
</dbReference>
<dbReference type="GO" id="GO:0034628">
    <property type="term" value="P:'de novo' NAD+ biosynthetic process from L-aspartate"/>
    <property type="evidence" value="ECO:0007669"/>
    <property type="project" value="TreeGrafter"/>
</dbReference>
<keyword evidence="5 10" id="KW-0662">Pyridine nucleotide biosynthesis</keyword>
<dbReference type="GO" id="GO:0008987">
    <property type="term" value="F:quinolinate synthetase A activity"/>
    <property type="evidence" value="ECO:0007669"/>
    <property type="project" value="UniProtKB-UniRule"/>
</dbReference>
<keyword evidence="13" id="KW-1185">Reference proteome</keyword>
<comment type="similarity">
    <text evidence="10">Belongs to the quinolinate synthase family. Type 2 subfamily.</text>
</comment>
<evidence type="ECO:0000313" key="11">
    <source>
        <dbReference type="EMBL" id="GEN08655.1"/>
    </source>
</evidence>
<reference evidence="11 14" key="2">
    <citation type="submission" date="2019-07" db="EMBL/GenBank/DDBJ databases">
        <title>Whole genome shotgun sequence of Myxococcus fulvus NBRC 100333.</title>
        <authorList>
            <person name="Hosoyama A."/>
            <person name="Uohara A."/>
            <person name="Ohji S."/>
            <person name="Ichikawa N."/>
        </authorList>
    </citation>
    <scope>NUCLEOTIDE SEQUENCE [LARGE SCALE GENOMIC DNA]</scope>
    <source>
        <strain evidence="11 14">NBRC 100333</strain>
    </source>
</reference>
<dbReference type="PANTHER" id="PTHR30573">
    <property type="entry name" value="QUINOLINATE SYNTHETASE A"/>
    <property type="match status" value="1"/>
</dbReference>
<keyword evidence="3 10" id="KW-0004">4Fe-4S</keyword>
<protein>
    <recommendedName>
        <fullName evidence="2 10">Quinolinate synthase</fullName>
        <ecNumber evidence="2 10">2.5.1.72</ecNumber>
    </recommendedName>
</protein>
<feature type="binding site" evidence="10">
    <location>
        <begin position="199"/>
        <end position="201"/>
    </location>
    <ligand>
        <name>iminosuccinate</name>
        <dbReference type="ChEBI" id="CHEBI:77875"/>
    </ligand>
</feature>
<gene>
    <name evidence="10 11" type="primary">nadA</name>
    <name evidence="11" type="ORF">MFU01_36920</name>
    <name evidence="12" type="ORF">SAMN05443572_108303</name>
</gene>
<evidence type="ECO:0000256" key="6">
    <source>
        <dbReference type="ARBA" id="ARBA00022679"/>
    </source>
</evidence>
<dbReference type="EMBL" id="BJXR01000030">
    <property type="protein sequence ID" value="GEN08655.1"/>
    <property type="molecule type" value="Genomic_DNA"/>
</dbReference>
<feature type="binding site" evidence="10">
    <location>
        <begin position="113"/>
        <end position="115"/>
    </location>
    <ligand>
        <name>iminosuccinate</name>
        <dbReference type="ChEBI" id="CHEBI:77875"/>
    </ligand>
</feature>
<evidence type="ECO:0000256" key="2">
    <source>
        <dbReference type="ARBA" id="ARBA00012669"/>
    </source>
</evidence>
<dbReference type="InterPro" id="IPR023066">
    <property type="entry name" value="Quinolinate_synth_type2"/>
</dbReference>
<evidence type="ECO:0000256" key="4">
    <source>
        <dbReference type="ARBA" id="ARBA00022490"/>
    </source>
</evidence>
<dbReference type="RefSeq" id="WP_046712852.1">
    <property type="nucleotide sequence ID" value="NZ_BJXR01000030.1"/>
</dbReference>
<evidence type="ECO:0000256" key="9">
    <source>
        <dbReference type="ARBA" id="ARBA00023014"/>
    </source>
</evidence>
<sequence>MGTEVDYAREIEELKRSMNAVILAHYYQESEVQDVADFVGDSLALAQAAERTQADVIVFCGVHFMAETAKILNPSRQVLLPDLKAGCSLSDRCPPAAFKVFKEKHPGAFVVSYVNSSAAVKAMSDVICTSSNAVKIVNQVPRDRQILFAPDQHLGRHVMKQTGRDMVLWPGSCIVHEIFSEKKLVELKVLHPDAEVVAHPECEAPVLRHADFIGSTKGILDHVIKSPKEKFIVVTEAGILHQMKKGAPHKHFIPAPPDNGCACNECPYMRLNTMEKLWKCMKERTPELTMPEDLREAARAPLQLMLEWSR</sequence>
<organism evidence="11 14">
    <name type="scientific">Myxococcus fulvus</name>
    <dbReference type="NCBI Taxonomy" id="33"/>
    <lineage>
        <taxon>Bacteria</taxon>
        <taxon>Pseudomonadati</taxon>
        <taxon>Myxococcota</taxon>
        <taxon>Myxococcia</taxon>
        <taxon>Myxococcales</taxon>
        <taxon>Cystobacterineae</taxon>
        <taxon>Myxococcaceae</taxon>
        <taxon>Myxococcus</taxon>
    </lineage>
</organism>
<dbReference type="Gene3D" id="3.40.50.10800">
    <property type="entry name" value="NadA-like"/>
    <property type="match status" value="3"/>
</dbReference>
<comment type="cofactor">
    <cofactor evidence="10">
        <name>[4Fe-4S] cluster</name>
        <dbReference type="ChEBI" id="CHEBI:49883"/>
    </cofactor>
    <text evidence="10">Binds 1 [4Fe-4S] cluster per subunit.</text>
</comment>
<keyword evidence="7 10" id="KW-0479">Metal-binding</keyword>
<evidence type="ECO:0000313" key="12">
    <source>
        <dbReference type="EMBL" id="SEU30159.1"/>
    </source>
</evidence>
<name>A0A511T3C6_MYXFU</name>
<feature type="binding site" evidence="10">
    <location>
        <position position="42"/>
    </location>
    <ligand>
        <name>iminosuccinate</name>
        <dbReference type="ChEBI" id="CHEBI:77875"/>
    </ligand>
</feature>
<dbReference type="SUPFAM" id="SSF142754">
    <property type="entry name" value="NadA-like"/>
    <property type="match status" value="1"/>
</dbReference>
<dbReference type="EMBL" id="FOIB01000008">
    <property type="protein sequence ID" value="SEU30159.1"/>
    <property type="molecule type" value="Genomic_DNA"/>
</dbReference>
<dbReference type="AlphaFoldDB" id="A0A511T3C6"/>
<dbReference type="Pfam" id="PF02445">
    <property type="entry name" value="NadA"/>
    <property type="match status" value="1"/>
</dbReference>
<comment type="function">
    <text evidence="10">Catalyzes the condensation of iminoaspartate with dihydroxyacetone phosphate to form quinolinate.</text>
</comment>
<dbReference type="Proteomes" id="UP000321514">
    <property type="component" value="Unassembled WGS sequence"/>
</dbReference>
<accession>A0A511T3C6</accession>
<evidence type="ECO:0000256" key="7">
    <source>
        <dbReference type="ARBA" id="ARBA00022723"/>
    </source>
</evidence>
<evidence type="ECO:0000313" key="14">
    <source>
        <dbReference type="Proteomes" id="UP000321514"/>
    </source>
</evidence>
<evidence type="ECO:0000256" key="5">
    <source>
        <dbReference type="ARBA" id="ARBA00022642"/>
    </source>
</evidence>
<dbReference type="EC" id="2.5.1.72" evidence="2 10"/>